<proteinExistence type="predicted"/>
<feature type="compositionally biased region" description="Low complexity" evidence="1">
    <location>
        <begin position="60"/>
        <end position="70"/>
    </location>
</feature>
<sequence>MSSDAAPLFTDQVTDSLCVSPRPSFDTSQVLPPDICSPPHESVEKPASSGFTSAIFSSTSLSSMRATSMSPDATRLLSDLWE</sequence>
<dbReference type="Proteomes" id="UP000314294">
    <property type="component" value="Unassembled WGS sequence"/>
</dbReference>
<dbReference type="AlphaFoldDB" id="A0A4Z2HZ81"/>
<organism evidence="2 3">
    <name type="scientific">Liparis tanakae</name>
    <name type="common">Tanaka's snailfish</name>
    <dbReference type="NCBI Taxonomy" id="230148"/>
    <lineage>
        <taxon>Eukaryota</taxon>
        <taxon>Metazoa</taxon>
        <taxon>Chordata</taxon>
        <taxon>Craniata</taxon>
        <taxon>Vertebrata</taxon>
        <taxon>Euteleostomi</taxon>
        <taxon>Actinopterygii</taxon>
        <taxon>Neopterygii</taxon>
        <taxon>Teleostei</taxon>
        <taxon>Neoteleostei</taxon>
        <taxon>Acanthomorphata</taxon>
        <taxon>Eupercaria</taxon>
        <taxon>Perciformes</taxon>
        <taxon>Cottioidei</taxon>
        <taxon>Cottales</taxon>
        <taxon>Liparidae</taxon>
        <taxon>Liparis</taxon>
    </lineage>
</organism>
<accession>A0A4Z2HZ81</accession>
<protein>
    <submittedName>
        <fullName evidence="2">Uncharacterized protein</fullName>
    </submittedName>
</protein>
<evidence type="ECO:0000313" key="3">
    <source>
        <dbReference type="Proteomes" id="UP000314294"/>
    </source>
</evidence>
<evidence type="ECO:0000256" key="1">
    <source>
        <dbReference type="SAM" id="MobiDB-lite"/>
    </source>
</evidence>
<reference evidence="2 3" key="1">
    <citation type="submission" date="2019-03" db="EMBL/GenBank/DDBJ databases">
        <title>First draft genome of Liparis tanakae, snailfish: a comprehensive survey of snailfish specific genes.</title>
        <authorList>
            <person name="Kim W."/>
            <person name="Song I."/>
            <person name="Jeong J.-H."/>
            <person name="Kim D."/>
            <person name="Kim S."/>
            <person name="Ryu S."/>
            <person name="Song J.Y."/>
            <person name="Lee S.K."/>
        </authorList>
    </citation>
    <scope>NUCLEOTIDE SEQUENCE [LARGE SCALE GENOMIC DNA]</scope>
    <source>
        <tissue evidence="2">Muscle</tissue>
    </source>
</reference>
<keyword evidence="3" id="KW-1185">Reference proteome</keyword>
<feature type="region of interest" description="Disordered" evidence="1">
    <location>
        <begin position="60"/>
        <end position="82"/>
    </location>
</feature>
<gene>
    <name evidence="2" type="ORF">EYF80_019476</name>
</gene>
<name>A0A4Z2HZ81_9TELE</name>
<comment type="caution">
    <text evidence="2">The sequence shown here is derived from an EMBL/GenBank/DDBJ whole genome shotgun (WGS) entry which is preliminary data.</text>
</comment>
<evidence type="ECO:0000313" key="2">
    <source>
        <dbReference type="EMBL" id="TNN70262.1"/>
    </source>
</evidence>
<dbReference type="EMBL" id="SRLO01000165">
    <property type="protein sequence ID" value="TNN70262.1"/>
    <property type="molecule type" value="Genomic_DNA"/>
</dbReference>